<dbReference type="Proteomes" id="UP001172155">
    <property type="component" value="Unassembled WGS sequence"/>
</dbReference>
<proteinExistence type="predicted"/>
<gene>
    <name evidence="2" type="ORF">B0T18DRAFT_408200</name>
</gene>
<dbReference type="AlphaFoldDB" id="A0AA40F2X2"/>
<feature type="chain" id="PRO_5041268162" evidence="1">
    <location>
        <begin position="18"/>
        <end position="129"/>
    </location>
</feature>
<reference evidence="2" key="1">
    <citation type="submission" date="2023-06" db="EMBL/GenBank/DDBJ databases">
        <title>Genome-scale phylogeny and comparative genomics of the fungal order Sordariales.</title>
        <authorList>
            <consortium name="Lawrence Berkeley National Laboratory"/>
            <person name="Hensen N."/>
            <person name="Bonometti L."/>
            <person name="Westerberg I."/>
            <person name="Brannstrom I.O."/>
            <person name="Guillou S."/>
            <person name="Cros-Aarteil S."/>
            <person name="Calhoun S."/>
            <person name="Haridas S."/>
            <person name="Kuo A."/>
            <person name="Mondo S."/>
            <person name="Pangilinan J."/>
            <person name="Riley R."/>
            <person name="LaButti K."/>
            <person name="Andreopoulos B."/>
            <person name="Lipzen A."/>
            <person name="Chen C."/>
            <person name="Yanf M."/>
            <person name="Daum C."/>
            <person name="Ng V."/>
            <person name="Clum A."/>
            <person name="Steindorff A."/>
            <person name="Ohm R."/>
            <person name="Martin F."/>
            <person name="Silar P."/>
            <person name="Natvig D."/>
            <person name="Lalanne C."/>
            <person name="Gautier V."/>
            <person name="Ament-velasquez S.L."/>
            <person name="Kruys A."/>
            <person name="Hutchinson M.I."/>
            <person name="Powell A.J."/>
            <person name="Barry K."/>
            <person name="Miller A.N."/>
            <person name="Grigoriev I.V."/>
            <person name="Debuchy R."/>
            <person name="Gladieux P."/>
            <person name="Thoren M.H."/>
            <person name="Johannesson H."/>
        </authorList>
    </citation>
    <scope>NUCLEOTIDE SEQUENCE</scope>
    <source>
        <strain evidence="2">SMH3187-1</strain>
    </source>
</reference>
<protein>
    <submittedName>
        <fullName evidence="2">Uncharacterized protein</fullName>
    </submittedName>
</protein>
<organism evidence="2 3">
    <name type="scientific">Schizothecium vesticola</name>
    <dbReference type="NCBI Taxonomy" id="314040"/>
    <lineage>
        <taxon>Eukaryota</taxon>
        <taxon>Fungi</taxon>
        <taxon>Dikarya</taxon>
        <taxon>Ascomycota</taxon>
        <taxon>Pezizomycotina</taxon>
        <taxon>Sordariomycetes</taxon>
        <taxon>Sordariomycetidae</taxon>
        <taxon>Sordariales</taxon>
        <taxon>Schizotheciaceae</taxon>
        <taxon>Schizothecium</taxon>
    </lineage>
</organism>
<feature type="signal peptide" evidence="1">
    <location>
        <begin position="1"/>
        <end position="17"/>
    </location>
</feature>
<dbReference type="EMBL" id="JAUKUD010000003">
    <property type="protein sequence ID" value="KAK0750081.1"/>
    <property type="molecule type" value="Genomic_DNA"/>
</dbReference>
<sequence>MLPRALLLFTTCTAALALPRTAAPDRANQTPAFDAAPDGSKSLHCSYDCSGLTGTVAKLRREDDDDQGSEWGRRRRRRGFITVDSGVATADGDPDKEIDWTRRKRRGFITVDGKGVTDEDTDGKGATRV</sequence>
<name>A0AA40F2X2_9PEZI</name>
<comment type="caution">
    <text evidence="2">The sequence shown here is derived from an EMBL/GenBank/DDBJ whole genome shotgun (WGS) entry which is preliminary data.</text>
</comment>
<accession>A0AA40F2X2</accession>
<keyword evidence="1" id="KW-0732">Signal</keyword>
<evidence type="ECO:0000256" key="1">
    <source>
        <dbReference type="SAM" id="SignalP"/>
    </source>
</evidence>
<evidence type="ECO:0000313" key="2">
    <source>
        <dbReference type="EMBL" id="KAK0750081.1"/>
    </source>
</evidence>
<keyword evidence="3" id="KW-1185">Reference proteome</keyword>
<evidence type="ECO:0000313" key="3">
    <source>
        <dbReference type="Proteomes" id="UP001172155"/>
    </source>
</evidence>